<reference evidence="1" key="1">
    <citation type="submission" date="2018-05" db="EMBL/GenBank/DDBJ databases">
        <authorList>
            <person name="Lanie J.A."/>
            <person name="Ng W.-L."/>
            <person name="Kazmierczak K.M."/>
            <person name="Andrzejewski T.M."/>
            <person name="Davidsen T.M."/>
            <person name="Wayne K.J."/>
            <person name="Tettelin H."/>
            <person name="Glass J.I."/>
            <person name="Rusch D."/>
            <person name="Podicherti R."/>
            <person name="Tsui H.-C.T."/>
            <person name="Winkler M.E."/>
        </authorList>
    </citation>
    <scope>NUCLEOTIDE SEQUENCE</scope>
</reference>
<accession>A0A381U635</accession>
<name>A0A381U635_9ZZZZ</name>
<dbReference type="EMBL" id="UINC01005704">
    <property type="protein sequence ID" value="SVA23028.1"/>
    <property type="molecule type" value="Genomic_DNA"/>
</dbReference>
<organism evidence="1">
    <name type="scientific">marine metagenome</name>
    <dbReference type="NCBI Taxonomy" id="408172"/>
    <lineage>
        <taxon>unclassified sequences</taxon>
        <taxon>metagenomes</taxon>
        <taxon>ecological metagenomes</taxon>
    </lineage>
</organism>
<feature type="non-terminal residue" evidence="1">
    <location>
        <position position="1"/>
    </location>
</feature>
<gene>
    <name evidence="1" type="ORF">METZ01_LOCUS75882</name>
</gene>
<dbReference type="AlphaFoldDB" id="A0A381U635"/>
<proteinExistence type="predicted"/>
<protein>
    <submittedName>
        <fullName evidence="1">Uncharacterized protein</fullName>
    </submittedName>
</protein>
<sequence length="43" mass="5214">VIIKKYYIVNYNNIIHIDHDVLLEAEYYYPEDSVLDRRTLGIE</sequence>
<evidence type="ECO:0000313" key="1">
    <source>
        <dbReference type="EMBL" id="SVA23028.1"/>
    </source>
</evidence>